<evidence type="ECO:0000313" key="2">
    <source>
        <dbReference type="EMBL" id="CAL0326169.1"/>
    </source>
</evidence>
<dbReference type="Pfam" id="PF00078">
    <property type="entry name" value="RVT_1"/>
    <property type="match status" value="1"/>
</dbReference>
<evidence type="ECO:0000259" key="1">
    <source>
        <dbReference type="Pfam" id="PF00078"/>
    </source>
</evidence>
<accession>A0AAV1XZ07</accession>
<name>A0AAV1XZ07_LUPLU</name>
<gene>
    <name evidence="2" type="ORF">LLUT_LOCUS27229</name>
</gene>
<dbReference type="PANTHER" id="PTHR19446">
    <property type="entry name" value="REVERSE TRANSCRIPTASES"/>
    <property type="match status" value="1"/>
</dbReference>
<evidence type="ECO:0000313" key="3">
    <source>
        <dbReference type="Proteomes" id="UP001497480"/>
    </source>
</evidence>
<organism evidence="2 3">
    <name type="scientific">Lupinus luteus</name>
    <name type="common">European yellow lupine</name>
    <dbReference type="NCBI Taxonomy" id="3873"/>
    <lineage>
        <taxon>Eukaryota</taxon>
        <taxon>Viridiplantae</taxon>
        <taxon>Streptophyta</taxon>
        <taxon>Embryophyta</taxon>
        <taxon>Tracheophyta</taxon>
        <taxon>Spermatophyta</taxon>
        <taxon>Magnoliopsida</taxon>
        <taxon>eudicotyledons</taxon>
        <taxon>Gunneridae</taxon>
        <taxon>Pentapetalae</taxon>
        <taxon>rosids</taxon>
        <taxon>fabids</taxon>
        <taxon>Fabales</taxon>
        <taxon>Fabaceae</taxon>
        <taxon>Papilionoideae</taxon>
        <taxon>50 kb inversion clade</taxon>
        <taxon>genistoids sensu lato</taxon>
        <taxon>core genistoids</taxon>
        <taxon>Genisteae</taxon>
        <taxon>Lupinus</taxon>
    </lineage>
</organism>
<proteinExistence type="predicted"/>
<dbReference type="EMBL" id="CAXHTB010000019">
    <property type="protein sequence ID" value="CAL0326169.1"/>
    <property type="molecule type" value="Genomic_DNA"/>
</dbReference>
<reference evidence="2 3" key="1">
    <citation type="submission" date="2024-03" db="EMBL/GenBank/DDBJ databases">
        <authorList>
            <person name="Martinez-Hernandez J."/>
        </authorList>
    </citation>
    <scope>NUCLEOTIDE SEQUENCE [LARGE SCALE GENOMIC DNA]</scope>
</reference>
<comment type="caution">
    <text evidence="2">The sequence shown here is derived from an EMBL/GenBank/DDBJ whole genome shotgun (WGS) entry which is preliminary data.</text>
</comment>
<dbReference type="Gene3D" id="3.60.10.10">
    <property type="entry name" value="Endonuclease/exonuclease/phosphatase"/>
    <property type="match status" value="1"/>
</dbReference>
<dbReference type="AlphaFoldDB" id="A0AAV1XZ07"/>
<dbReference type="InterPro" id="IPR036691">
    <property type="entry name" value="Endo/exonu/phosph_ase_sf"/>
</dbReference>
<dbReference type="SUPFAM" id="SSF56219">
    <property type="entry name" value="DNase I-like"/>
    <property type="match status" value="1"/>
</dbReference>
<feature type="domain" description="Reverse transcriptase" evidence="1">
    <location>
        <begin position="456"/>
        <end position="592"/>
    </location>
</feature>
<dbReference type="Proteomes" id="UP001497480">
    <property type="component" value="Unassembled WGS sequence"/>
</dbReference>
<sequence>MKALYWNRRGLGKPHTKLVLKNMCLENNPDLVFISEPMIDSSKLSALFWAALDLKLFVVNARGDLLPNLWGLCRMDLNPSVIASSQQHISISLSCNNKTFFFSAVYAHTQYLLRRSLWSEILVACDEFKAFSEAGCLTHIQTRGAEFTWSNRRRGLAHTEKRLDRVLCNDSWISDWTASTVFTLPRYGSDHHPLILNSSMNSSIKSSHFRFHRMWLLHPALKEVVQNSCSSEVVGCPMFILSQNLRNLKATLRTWNKQVFGDIHTRVKNALARVDSIQNSINDLGQSEALLIQEEEAQKDLLLVLKLEEEFWREKSRINWHLKGDRNTKYFQRIAKIKHATKSLTFLREGDNILLSQHQISSHVLSYFTNLYASNNVISQSNCINSAIPNLVSQMDNNLISSIPSAEEIKSAEFWDIIANDVCNSVMQFFTQSWILPNLNSNSVVLVPKFPGADRIEDFRPIALANFQFKIITKVLADRLALIAPKIVSSQQRGFIKGRQIHDCICIASEAINLLDHKSFGGNLAIKLDIKKAFDTIDWQFLMDTLKAYGFCDTFINWIKVILNSAKLSICVNGESVGFFGCKRGVRQGDPYHLCSFVLLKMGLKRDLMALKNLFIDYAMRSGQNLSLSKCKFYSTTQSHRKIAHFTSWLGFGAAQLPFNYLGVPLFKGKPKAIHLQRFSPLYHG</sequence>
<protein>
    <recommendedName>
        <fullName evidence="1">Reverse transcriptase domain-containing protein</fullName>
    </recommendedName>
</protein>
<dbReference type="InterPro" id="IPR000477">
    <property type="entry name" value="RT_dom"/>
</dbReference>
<dbReference type="CDD" id="cd01650">
    <property type="entry name" value="RT_nLTR_like"/>
    <property type="match status" value="1"/>
</dbReference>
<keyword evidence="3" id="KW-1185">Reference proteome</keyword>